<organism evidence="7 8">
    <name type="scientific">Ramlibacter albus</name>
    <dbReference type="NCBI Taxonomy" id="2079448"/>
    <lineage>
        <taxon>Bacteria</taxon>
        <taxon>Pseudomonadati</taxon>
        <taxon>Pseudomonadota</taxon>
        <taxon>Betaproteobacteria</taxon>
        <taxon>Burkholderiales</taxon>
        <taxon>Comamonadaceae</taxon>
        <taxon>Ramlibacter</taxon>
    </lineage>
</organism>
<dbReference type="GO" id="GO:0016020">
    <property type="term" value="C:membrane"/>
    <property type="evidence" value="ECO:0007669"/>
    <property type="project" value="InterPro"/>
</dbReference>
<dbReference type="GO" id="GO:0005524">
    <property type="term" value="F:ATP binding"/>
    <property type="evidence" value="ECO:0007669"/>
    <property type="project" value="UniProtKB-KW"/>
</dbReference>
<dbReference type="PROSITE" id="PS00211">
    <property type="entry name" value="ABC_TRANSPORTER_1"/>
    <property type="match status" value="1"/>
</dbReference>
<dbReference type="PANTHER" id="PTHR46743">
    <property type="entry name" value="TEICHOIC ACIDS EXPORT ATP-BINDING PROTEIN TAGH"/>
    <property type="match status" value="1"/>
</dbReference>
<dbReference type="CDD" id="cd10147">
    <property type="entry name" value="Wzt_C-like"/>
    <property type="match status" value="1"/>
</dbReference>
<evidence type="ECO:0000256" key="2">
    <source>
        <dbReference type="ARBA" id="ARBA00022448"/>
    </source>
</evidence>
<dbReference type="Gene3D" id="2.70.50.60">
    <property type="entry name" value="abc- transporter (atp binding component) like domain"/>
    <property type="match status" value="1"/>
</dbReference>
<dbReference type="RefSeq" id="WP_187081222.1">
    <property type="nucleotide sequence ID" value="NZ_JACORU010000003.1"/>
</dbReference>
<sequence>MSSEFAIRARGLGKTYSLYERPADRLKQLLWGRWRNYAREFRALQSIDLEIRPGEVIGVVGRNGAGKSTLLQMVCGTLQPSAGELEVNGRVAALLELGAGFSPDFTGLENIYMNAAILGLTRAEVDARLADIVAFADIGDFIRQPVKTYSSGMFMRLAFAVATAVEPDILVIDEALSVGDGAFARKSFDRIMKLKEAGKTILFCSHSMYQVEALCSRAMWIEAGQLRQFGPAAQVTSAYQASLNAAMSPTLIAEAPAAASAPPGTARITRVDASADGHHGNELTLHSTRSDLTLAIDFACDPALPVPAVALGISDANGLTVASASSHNDGVQLRFDAAGRGRASIVFTQVPLLKGDYWVTAFLITEDGVHVYEQVERCVLLHVTQSGLEQGLVTLPHEWQA</sequence>
<dbReference type="PROSITE" id="PS50893">
    <property type="entry name" value="ABC_TRANSPORTER_2"/>
    <property type="match status" value="1"/>
</dbReference>
<dbReference type="PANTHER" id="PTHR46743:SF2">
    <property type="entry name" value="TEICHOIC ACIDS EXPORT ATP-BINDING PROTEIN TAGH"/>
    <property type="match status" value="1"/>
</dbReference>
<evidence type="ECO:0000256" key="5">
    <source>
        <dbReference type="ARBA" id="ARBA00022840"/>
    </source>
</evidence>
<evidence type="ECO:0000313" key="8">
    <source>
        <dbReference type="Proteomes" id="UP000596827"/>
    </source>
</evidence>
<keyword evidence="3" id="KW-0472">Membrane</keyword>
<dbReference type="InterPro" id="IPR003439">
    <property type="entry name" value="ABC_transporter-like_ATP-bd"/>
</dbReference>
<dbReference type="Proteomes" id="UP000596827">
    <property type="component" value="Unassembled WGS sequence"/>
</dbReference>
<dbReference type="InterPro" id="IPR015860">
    <property type="entry name" value="ABC_transpr_TagH-like"/>
</dbReference>
<evidence type="ECO:0000259" key="6">
    <source>
        <dbReference type="PROSITE" id="PS50893"/>
    </source>
</evidence>
<accession>A0A923M926</accession>
<name>A0A923M926_9BURK</name>
<evidence type="ECO:0000256" key="3">
    <source>
        <dbReference type="ARBA" id="ARBA00022475"/>
    </source>
</evidence>
<keyword evidence="2" id="KW-0813">Transport</keyword>
<feature type="domain" description="ABC transporter" evidence="6">
    <location>
        <begin position="24"/>
        <end position="248"/>
    </location>
</feature>
<keyword evidence="5 7" id="KW-0067">ATP-binding</keyword>
<keyword evidence="8" id="KW-1185">Reference proteome</keyword>
<dbReference type="Pfam" id="PF00005">
    <property type="entry name" value="ABC_tran"/>
    <property type="match status" value="1"/>
</dbReference>
<comment type="similarity">
    <text evidence="1">Belongs to the ABC transporter superfamily.</text>
</comment>
<dbReference type="CDD" id="cd03220">
    <property type="entry name" value="ABC_KpsT_Wzt"/>
    <property type="match status" value="1"/>
</dbReference>
<evidence type="ECO:0000313" key="7">
    <source>
        <dbReference type="EMBL" id="MBC5764747.1"/>
    </source>
</evidence>
<dbReference type="InterPro" id="IPR017871">
    <property type="entry name" value="ABC_transporter-like_CS"/>
</dbReference>
<keyword evidence="4" id="KW-0547">Nucleotide-binding</keyword>
<dbReference type="GO" id="GO:0140359">
    <property type="term" value="F:ABC-type transporter activity"/>
    <property type="evidence" value="ECO:0007669"/>
    <property type="project" value="InterPro"/>
</dbReference>
<protein>
    <submittedName>
        <fullName evidence="7">ABC transporter ATP-binding protein</fullName>
    </submittedName>
</protein>
<dbReference type="EMBL" id="JACORU010000003">
    <property type="protein sequence ID" value="MBC5764747.1"/>
    <property type="molecule type" value="Genomic_DNA"/>
</dbReference>
<dbReference type="Gene3D" id="3.40.50.300">
    <property type="entry name" value="P-loop containing nucleotide triphosphate hydrolases"/>
    <property type="match status" value="1"/>
</dbReference>
<evidence type="ECO:0000256" key="1">
    <source>
        <dbReference type="ARBA" id="ARBA00005417"/>
    </source>
</evidence>
<dbReference type="Pfam" id="PF14524">
    <property type="entry name" value="Wzt_C"/>
    <property type="match status" value="1"/>
</dbReference>
<gene>
    <name evidence="7" type="ORF">H8R02_09820</name>
</gene>
<dbReference type="InterPro" id="IPR027417">
    <property type="entry name" value="P-loop_NTPase"/>
</dbReference>
<dbReference type="SMART" id="SM00382">
    <property type="entry name" value="AAA"/>
    <property type="match status" value="1"/>
</dbReference>
<keyword evidence="3" id="KW-1003">Cell membrane</keyword>
<dbReference type="AlphaFoldDB" id="A0A923M926"/>
<dbReference type="InterPro" id="IPR003593">
    <property type="entry name" value="AAA+_ATPase"/>
</dbReference>
<dbReference type="SUPFAM" id="SSF52540">
    <property type="entry name" value="P-loop containing nucleoside triphosphate hydrolases"/>
    <property type="match status" value="1"/>
</dbReference>
<dbReference type="InterPro" id="IPR050683">
    <property type="entry name" value="Bact_Polysacc_Export_ATP-bd"/>
</dbReference>
<reference evidence="7" key="1">
    <citation type="submission" date="2020-08" db="EMBL/GenBank/DDBJ databases">
        <title>Ramlibacter sp. GTP1 16S ribosomal RNA gene genome sequencing and assembly.</title>
        <authorList>
            <person name="Kang M."/>
        </authorList>
    </citation>
    <scope>NUCLEOTIDE SEQUENCE</scope>
    <source>
        <strain evidence="7">GTP1</strain>
    </source>
</reference>
<dbReference type="InterPro" id="IPR029439">
    <property type="entry name" value="Wzt_C"/>
</dbReference>
<comment type="caution">
    <text evidence="7">The sequence shown here is derived from an EMBL/GenBank/DDBJ whole genome shotgun (WGS) entry which is preliminary data.</text>
</comment>
<proteinExistence type="inferred from homology"/>
<evidence type="ECO:0000256" key="4">
    <source>
        <dbReference type="ARBA" id="ARBA00022741"/>
    </source>
</evidence>
<dbReference type="GO" id="GO:0016887">
    <property type="term" value="F:ATP hydrolysis activity"/>
    <property type="evidence" value="ECO:0007669"/>
    <property type="project" value="InterPro"/>
</dbReference>